<feature type="transmembrane region" description="Helical" evidence="14">
    <location>
        <begin position="156"/>
        <end position="178"/>
    </location>
</feature>
<dbReference type="AlphaFoldDB" id="A0A844FTM2"/>
<gene>
    <name evidence="15" type="ORF">FYJ79_07330</name>
</gene>
<dbReference type="PANTHER" id="PTHR14269:SF11">
    <property type="entry name" value="CDP-DIACYLGLYCEROL--GLYCEROL-3-PHOSPHATE 3-PHOSPHATIDYLTRANSFERASE"/>
    <property type="match status" value="1"/>
</dbReference>
<keyword evidence="5 13" id="KW-0808">Transferase</keyword>
<feature type="transmembrane region" description="Helical" evidence="14">
    <location>
        <begin position="131"/>
        <end position="150"/>
    </location>
</feature>
<evidence type="ECO:0000313" key="15">
    <source>
        <dbReference type="EMBL" id="MST89381.1"/>
    </source>
</evidence>
<comment type="function">
    <text evidence="1">This protein catalyzes the committed step to the synthesis of the acidic phospholipids.</text>
</comment>
<evidence type="ECO:0000256" key="5">
    <source>
        <dbReference type="ARBA" id="ARBA00022679"/>
    </source>
</evidence>
<comment type="caution">
    <text evidence="15">The sequence shown here is derived from an EMBL/GenBank/DDBJ whole genome shotgun (WGS) entry which is preliminary data.</text>
</comment>
<proteinExistence type="inferred from homology"/>
<dbReference type="InterPro" id="IPR048254">
    <property type="entry name" value="CDP_ALCOHOL_P_TRANSF_CS"/>
</dbReference>
<evidence type="ECO:0000256" key="4">
    <source>
        <dbReference type="ARBA" id="ARBA00022516"/>
    </source>
</evidence>
<comment type="similarity">
    <text evidence="3 13">Belongs to the CDP-alcohol phosphatidyltransferase class-I family.</text>
</comment>
<evidence type="ECO:0000256" key="3">
    <source>
        <dbReference type="ARBA" id="ARBA00010441"/>
    </source>
</evidence>
<reference evidence="15 16" key="1">
    <citation type="submission" date="2019-08" db="EMBL/GenBank/DDBJ databases">
        <title>In-depth cultivation of the pig gut microbiome towards novel bacterial diversity and tailored functional studies.</title>
        <authorList>
            <person name="Wylensek D."/>
            <person name="Hitch T.C.A."/>
            <person name="Clavel T."/>
        </authorList>
    </citation>
    <scope>NUCLEOTIDE SEQUENCE [LARGE SCALE GENOMIC DNA]</scope>
    <source>
        <strain evidence="15 16">CA-Schmier-601-WT-3</strain>
    </source>
</reference>
<dbReference type="PROSITE" id="PS00379">
    <property type="entry name" value="CDP_ALCOHOL_P_TRANSF"/>
    <property type="match status" value="1"/>
</dbReference>
<dbReference type="GO" id="GO:0008444">
    <property type="term" value="F:CDP-diacylglycerol-glycerol-3-phosphate 3-phosphatidyltransferase activity"/>
    <property type="evidence" value="ECO:0007669"/>
    <property type="project" value="InterPro"/>
</dbReference>
<accession>A0A844FTM2</accession>
<keyword evidence="6 14" id="KW-0812">Transmembrane</keyword>
<dbReference type="InterPro" id="IPR043130">
    <property type="entry name" value="CDP-OH_PTrfase_TM_dom"/>
</dbReference>
<evidence type="ECO:0000256" key="8">
    <source>
        <dbReference type="ARBA" id="ARBA00023098"/>
    </source>
</evidence>
<dbReference type="Pfam" id="PF01066">
    <property type="entry name" value="CDP-OH_P_transf"/>
    <property type="match status" value="1"/>
</dbReference>
<evidence type="ECO:0000256" key="6">
    <source>
        <dbReference type="ARBA" id="ARBA00022692"/>
    </source>
</evidence>
<dbReference type="InterPro" id="IPR000462">
    <property type="entry name" value="CDP-OH_P_trans"/>
</dbReference>
<sequence>MMRYSKKEIFSIPNILSYIRLALIPIFVHVYLNVESALFHLVSTCILAFASISDFLDGKIARTFNMVTDLGKILDPIADKIYQFTLAAVLMYHYPLMGIVIAIMAIEDAMLLFFGYYVYARYQRHIPQAKMPGKIASAVYFVFTIFLAAFDLSHSLISTMMIAVMTLLMAYACMSYSLELFHYYREGRALRNGES</sequence>
<keyword evidence="9 14" id="KW-0472">Membrane</keyword>
<comment type="subcellular location">
    <subcellularLocation>
        <location evidence="2">Membrane</location>
        <topology evidence="2">Multi-pass membrane protein</topology>
    </subcellularLocation>
</comment>
<evidence type="ECO:0000256" key="13">
    <source>
        <dbReference type="RuleBase" id="RU003750"/>
    </source>
</evidence>
<dbReference type="InterPro" id="IPR050324">
    <property type="entry name" value="CDP-alcohol_PTase-I"/>
</dbReference>
<organism evidence="15 16">
    <name type="scientific">Sharpea porci</name>
    <dbReference type="NCBI Taxonomy" id="2652286"/>
    <lineage>
        <taxon>Bacteria</taxon>
        <taxon>Bacillati</taxon>
        <taxon>Bacillota</taxon>
        <taxon>Erysipelotrichia</taxon>
        <taxon>Erysipelotrichales</taxon>
        <taxon>Coprobacillaceae</taxon>
        <taxon>Sharpea</taxon>
    </lineage>
</organism>
<keyword evidence="11" id="KW-1208">Phospholipid metabolism</keyword>
<dbReference type="PANTHER" id="PTHR14269">
    <property type="entry name" value="CDP-DIACYLGLYCEROL--GLYCEROL-3-PHOSPHATE 3-PHOSPHATIDYLTRANSFERASE-RELATED"/>
    <property type="match status" value="1"/>
</dbReference>
<dbReference type="RefSeq" id="WP_154516173.1">
    <property type="nucleotide sequence ID" value="NZ_VUNM01000015.1"/>
</dbReference>
<feature type="transmembrane region" description="Helical" evidence="14">
    <location>
        <begin position="100"/>
        <end position="119"/>
    </location>
</feature>
<evidence type="ECO:0000256" key="11">
    <source>
        <dbReference type="ARBA" id="ARBA00023264"/>
    </source>
</evidence>
<dbReference type="InterPro" id="IPR004570">
    <property type="entry name" value="Phosphatidylglycerol_P_synth"/>
</dbReference>
<evidence type="ECO:0000256" key="9">
    <source>
        <dbReference type="ARBA" id="ARBA00023136"/>
    </source>
</evidence>
<evidence type="ECO:0000256" key="14">
    <source>
        <dbReference type="SAM" id="Phobius"/>
    </source>
</evidence>
<protein>
    <recommendedName>
        <fullName evidence="12">Phosphatidylglycerophosphate synthase</fullName>
    </recommendedName>
</protein>
<evidence type="ECO:0000256" key="12">
    <source>
        <dbReference type="ARBA" id="ARBA00033018"/>
    </source>
</evidence>
<dbReference type="Proteomes" id="UP000442619">
    <property type="component" value="Unassembled WGS sequence"/>
</dbReference>
<keyword evidence="8" id="KW-0443">Lipid metabolism</keyword>
<feature type="transmembrane region" description="Helical" evidence="14">
    <location>
        <begin position="38"/>
        <end position="56"/>
    </location>
</feature>
<dbReference type="GO" id="GO:0006655">
    <property type="term" value="P:phosphatidylglycerol biosynthetic process"/>
    <property type="evidence" value="ECO:0007669"/>
    <property type="project" value="UniProtKB-UniPathway"/>
</dbReference>
<evidence type="ECO:0000256" key="2">
    <source>
        <dbReference type="ARBA" id="ARBA00004141"/>
    </source>
</evidence>
<keyword evidence="16" id="KW-1185">Reference proteome</keyword>
<evidence type="ECO:0000313" key="16">
    <source>
        <dbReference type="Proteomes" id="UP000442619"/>
    </source>
</evidence>
<keyword evidence="7 14" id="KW-1133">Transmembrane helix</keyword>
<evidence type="ECO:0000256" key="10">
    <source>
        <dbReference type="ARBA" id="ARBA00023209"/>
    </source>
</evidence>
<evidence type="ECO:0000256" key="1">
    <source>
        <dbReference type="ARBA" id="ARBA00003973"/>
    </source>
</evidence>
<keyword evidence="4" id="KW-0444">Lipid biosynthesis</keyword>
<dbReference type="PIRSF" id="PIRSF000847">
    <property type="entry name" value="Phos_ph_gly_syn"/>
    <property type="match status" value="1"/>
</dbReference>
<feature type="transmembrane region" description="Helical" evidence="14">
    <location>
        <begin position="12"/>
        <end position="32"/>
    </location>
</feature>
<evidence type="ECO:0000256" key="7">
    <source>
        <dbReference type="ARBA" id="ARBA00022989"/>
    </source>
</evidence>
<dbReference type="EMBL" id="VUNM01000015">
    <property type="protein sequence ID" value="MST89381.1"/>
    <property type="molecule type" value="Genomic_DNA"/>
</dbReference>
<dbReference type="UniPathway" id="UPA00084">
    <property type="reaction ID" value="UER00503"/>
</dbReference>
<keyword evidence="10" id="KW-0594">Phospholipid biosynthesis</keyword>
<dbReference type="Gene3D" id="1.20.120.1760">
    <property type="match status" value="1"/>
</dbReference>
<name>A0A844FTM2_9FIRM</name>
<dbReference type="GO" id="GO:0016020">
    <property type="term" value="C:membrane"/>
    <property type="evidence" value="ECO:0007669"/>
    <property type="project" value="UniProtKB-SubCell"/>
</dbReference>